<comment type="caution">
    <text evidence="7">The sequence shown here is derived from an EMBL/GenBank/DDBJ whole genome shotgun (WGS) entry which is preliminary data.</text>
</comment>
<evidence type="ECO:0000256" key="1">
    <source>
        <dbReference type="ARBA" id="ARBA00004651"/>
    </source>
</evidence>
<dbReference type="GO" id="GO:0015171">
    <property type="term" value="F:amino acid transmembrane transporter activity"/>
    <property type="evidence" value="ECO:0007669"/>
    <property type="project" value="TreeGrafter"/>
</dbReference>
<reference evidence="7 8" key="1">
    <citation type="submission" date="2018-09" db="EMBL/GenBank/DDBJ databases">
        <title>Draft genome of Simplicispira sp. NY-02.</title>
        <authorList>
            <person name="Im W.T."/>
        </authorList>
    </citation>
    <scope>NUCLEOTIDE SEQUENCE [LARGE SCALE GENOMIC DNA]</scope>
    <source>
        <strain evidence="7 8">NY-02</strain>
    </source>
</reference>
<evidence type="ECO:0000313" key="7">
    <source>
        <dbReference type="EMBL" id="RID98416.1"/>
    </source>
</evidence>
<keyword evidence="4 6" id="KW-1133">Transmembrane helix</keyword>
<feature type="transmembrane region" description="Helical" evidence="6">
    <location>
        <begin position="72"/>
        <end position="89"/>
    </location>
</feature>
<dbReference type="PANTHER" id="PTHR30086:SF20">
    <property type="entry name" value="ARGININE EXPORTER PROTEIN ARGO-RELATED"/>
    <property type="match status" value="1"/>
</dbReference>
<feature type="transmembrane region" description="Helical" evidence="6">
    <location>
        <begin position="6"/>
        <end position="30"/>
    </location>
</feature>
<feature type="transmembrane region" description="Helical" evidence="6">
    <location>
        <begin position="201"/>
        <end position="220"/>
    </location>
</feature>
<feature type="transmembrane region" description="Helical" evidence="6">
    <location>
        <begin position="159"/>
        <end position="189"/>
    </location>
</feature>
<evidence type="ECO:0000313" key="8">
    <source>
        <dbReference type="Proteomes" id="UP000266302"/>
    </source>
</evidence>
<evidence type="ECO:0000256" key="3">
    <source>
        <dbReference type="ARBA" id="ARBA00022692"/>
    </source>
</evidence>
<comment type="subcellular location">
    <subcellularLocation>
        <location evidence="1">Cell membrane</location>
        <topology evidence="1">Multi-pass membrane protein</topology>
    </subcellularLocation>
</comment>
<keyword evidence="5 6" id="KW-0472">Membrane</keyword>
<keyword evidence="3 6" id="KW-0812">Transmembrane</keyword>
<dbReference type="GO" id="GO:0005886">
    <property type="term" value="C:plasma membrane"/>
    <property type="evidence" value="ECO:0007669"/>
    <property type="project" value="UniProtKB-SubCell"/>
</dbReference>
<feature type="transmembrane region" description="Helical" evidence="6">
    <location>
        <begin position="42"/>
        <end position="66"/>
    </location>
</feature>
<evidence type="ECO:0000256" key="6">
    <source>
        <dbReference type="SAM" id="Phobius"/>
    </source>
</evidence>
<name>A0A398CFG9_9BURK</name>
<dbReference type="Pfam" id="PF01810">
    <property type="entry name" value="LysE"/>
    <property type="match status" value="1"/>
</dbReference>
<proteinExistence type="predicted"/>
<sequence length="221" mass="23211">MPTLDTLLAFFGVSLLLGITPGPDNLFVLVQSAQRGWRAGMAVVVGLCVGLVVHTAAVALGLAALFAASATAFTVLKYLGAAYLGWLAWQSLRPRAQASQDGADPDRAPSPSERPAASAWRMVGRGMVMNLTNPKVVIFFLAFLPQFANPALGSVAPQIMLLGIVFMLATLLVFGAIAVFSGTFGTLLLRSARAQRWLNRAAGVVFLGLAVRLATISRAAT</sequence>
<organism evidence="7 8">
    <name type="scientific">Simplicispira hankyongi</name>
    <dbReference type="NCBI Taxonomy" id="2315688"/>
    <lineage>
        <taxon>Bacteria</taxon>
        <taxon>Pseudomonadati</taxon>
        <taxon>Pseudomonadota</taxon>
        <taxon>Betaproteobacteria</taxon>
        <taxon>Burkholderiales</taxon>
        <taxon>Comamonadaceae</taxon>
        <taxon>Simplicispira</taxon>
    </lineage>
</organism>
<dbReference type="OrthoDB" id="9804822at2"/>
<dbReference type="InterPro" id="IPR001123">
    <property type="entry name" value="LeuE-type"/>
</dbReference>
<dbReference type="AlphaFoldDB" id="A0A398CFG9"/>
<evidence type="ECO:0000256" key="2">
    <source>
        <dbReference type="ARBA" id="ARBA00022475"/>
    </source>
</evidence>
<keyword evidence="2" id="KW-1003">Cell membrane</keyword>
<evidence type="ECO:0000256" key="4">
    <source>
        <dbReference type="ARBA" id="ARBA00022989"/>
    </source>
</evidence>
<dbReference type="PIRSF" id="PIRSF006324">
    <property type="entry name" value="LeuE"/>
    <property type="match status" value="1"/>
</dbReference>
<feature type="transmembrane region" description="Helical" evidence="6">
    <location>
        <begin position="128"/>
        <end position="147"/>
    </location>
</feature>
<dbReference type="EMBL" id="QXJC01000003">
    <property type="protein sequence ID" value="RID98416.1"/>
    <property type="molecule type" value="Genomic_DNA"/>
</dbReference>
<accession>A0A398CFG9</accession>
<dbReference type="RefSeq" id="WP_119109081.1">
    <property type="nucleotide sequence ID" value="NZ_QXJC01000003.1"/>
</dbReference>
<protein>
    <submittedName>
        <fullName evidence="7">LysE family translocator</fullName>
    </submittedName>
</protein>
<evidence type="ECO:0000256" key="5">
    <source>
        <dbReference type="ARBA" id="ARBA00023136"/>
    </source>
</evidence>
<dbReference type="Proteomes" id="UP000266302">
    <property type="component" value="Unassembled WGS sequence"/>
</dbReference>
<dbReference type="PANTHER" id="PTHR30086">
    <property type="entry name" value="ARGININE EXPORTER PROTEIN ARGO"/>
    <property type="match status" value="1"/>
</dbReference>
<gene>
    <name evidence="7" type="ORF">D3F03_09270</name>
</gene>
<keyword evidence="8" id="KW-1185">Reference proteome</keyword>